<dbReference type="Pfam" id="PF13432">
    <property type="entry name" value="TPR_16"/>
    <property type="match status" value="1"/>
</dbReference>
<keyword evidence="2 3" id="KW-0802">TPR repeat</keyword>
<dbReference type="InterPro" id="IPR019734">
    <property type="entry name" value="TPR_rpt"/>
</dbReference>
<accession>A0A1H6AJQ0</accession>
<dbReference type="PROSITE" id="PS50005">
    <property type="entry name" value="TPR"/>
    <property type="match status" value="1"/>
</dbReference>
<evidence type="ECO:0000256" key="3">
    <source>
        <dbReference type="PROSITE-ProRule" id="PRU00339"/>
    </source>
</evidence>
<feature type="repeat" description="TPR" evidence="3">
    <location>
        <begin position="132"/>
        <end position="165"/>
    </location>
</feature>
<dbReference type="InterPro" id="IPR051012">
    <property type="entry name" value="CellSynth/LPSAsmb/PSIAsmb"/>
</dbReference>
<dbReference type="SUPFAM" id="SSF48452">
    <property type="entry name" value="TPR-like"/>
    <property type="match status" value="1"/>
</dbReference>
<dbReference type="RefSeq" id="WP_103934044.1">
    <property type="nucleotide sequence ID" value="NZ_FNVA01000005.1"/>
</dbReference>
<dbReference type="OrthoDB" id="112132at2"/>
<keyword evidence="1" id="KW-0677">Repeat</keyword>
<dbReference type="SMART" id="SM00028">
    <property type="entry name" value="TPR"/>
    <property type="match status" value="3"/>
</dbReference>
<organism evidence="6 7">
    <name type="scientific">Bryocella elongata</name>
    <dbReference type="NCBI Taxonomy" id="863522"/>
    <lineage>
        <taxon>Bacteria</taxon>
        <taxon>Pseudomonadati</taxon>
        <taxon>Acidobacteriota</taxon>
        <taxon>Terriglobia</taxon>
        <taxon>Terriglobales</taxon>
        <taxon>Acidobacteriaceae</taxon>
        <taxon>Bryocella</taxon>
    </lineage>
</organism>
<feature type="signal peptide" evidence="5">
    <location>
        <begin position="1"/>
        <end position="28"/>
    </location>
</feature>
<feature type="chain" id="PRO_5009292798" evidence="5">
    <location>
        <begin position="29"/>
        <end position="308"/>
    </location>
</feature>
<gene>
    <name evidence="6" type="ORF">SAMN05421819_3193</name>
</gene>
<keyword evidence="7" id="KW-1185">Reference proteome</keyword>
<evidence type="ECO:0000256" key="1">
    <source>
        <dbReference type="ARBA" id="ARBA00022737"/>
    </source>
</evidence>
<protein>
    <submittedName>
        <fullName evidence="6">Tetratricopeptide repeat-containing protein</fullName>
    </submittedName>
</protein>
<dbReference type="EMBL" id="FNVA01000005">
    <property type="protein sequence ID" value="SEG48632.1"/>
    <property type="molecule type" value="Genomic_DNA"/>
</dbReference>
<dbReference type="AlphaFoldDB" id="A0A1H6AJQ0"/>
<evidence type="ECO:0000256" key="4">
    <source>
        <dbReference type="SAM" id="MobiDB-lite"/>
    </source>
</evidence>
<evidence type="ECO:0000313" key="7">
    <source>
        <dbReference type="Proteomes" id="UP000236728"/>
    </source>
</evidence>
<dbReference type="Proteomes" id="UP000236728">
    <property type="component" value="Unassembled WGS sequence"/>
</dbReference>
<sequence>MRPLRWLSTTFGLSMLVVVALTATVAAAQKPAASTSPEERASLHSGPEWDSIAPHLPDPKTASAAQLELAGDVLRARRFPEDSLDYYEFAVQRGGEVTHLLNKMGIVRLELRQNELARELFLRVVRVNKKNSQAWNNLAVAEFTQSHYGSAIEDYRKAIHYDRRSGVYHANLAMAYFEKKDMEGAQTQLAAALKLDPTIMRAREAGGITAHVVGSRNYPQFCFELARLYARSKRPALAREWLAKASEGGYDVRSEMADDDALRPYLNDPEVKLMLANADELRKRRVAAAGSLPALGSPAAARPQPESN</sequence>
<dbReference type="Pfam" id="PF13181">
    <property type="entry name" value="TPR_8"/>
    <property type="match status" value="1"/>
</dbReference>
<evidence type="ECO:0000313" key="6">
    <source>
        <dbReference type="EMBL" id="SEG48632.1"/>
    </source>
</evidence>
<reference evidence="6 7" key="1">
    <citation type="submission" date="2016-10" db="EMBL/GenBank/DDBJ databases">
        <authorList>
            <person name="de Groot N.N."/>
        </authorList>
    </citation>
    <scope>NUCLEOTIDE SEQUENCE [LARGE SCALE GENOMIC DNA]</scope>
    <source>
        <strain evidence="6 7">DSM 22489</strain>
    </source>
</reference>
<dbReference type="PANTHER" id="PTHR45586">
    <property type="entry name" value="TPR REPEAT-CONTAINING PROTEIN PA4667"/>
    <property type="match status" value="1"/>
</dbReference>
<keyword evidence="5" id="KW-0732">Signal</keyword>
<feature type="region of interest" description="Disordered" evidence="4">
    <location>
        <begin position="30"/>
        <end position="57"/>
    </location>
</feature>
<evidence type="ECO:0000256" key="2">
    <source>
        <dbReference type="ARBA" id="ARBA00022803"/>
    </source>
</evidence>
<dbReference type="PANTHER" id="PTHR45586:SF1">
    <property type="entry name" value="LIPOPOLYSACCHARIDE ASSEMBLY PROTEIN B"/>
    <property type="match status" value="1"/>
</dbReference>
<evidence type="ECO:0000256" key="5">
    <source>
        <dbReference type="SAM" id="SignalP"/>
    </source>
</evidence>
<dbReference type="Gene3D" id="1.25.40.10">
    <property type="entry name" value="Tetratricopeptide repeat domain"/>
    <property type="match status" value="1"/>
</dbReference>
<name>A0A1H6AJQ0_9BACT</name>
<proteinExistence type="predicted"/>
<dbReference type="InterPro" id="IPR011990">
    <property type="entry name" value="TPR-like_helical_dom_sf"/>
</dbReference>